<keyword evidence="1" id="KW-0813">Transport</keyword>
<evidence type="ECO:0000259" key="5">
    <source>
        <dbReference type="SMART" id="SM00965"/>
    </source>
</evidence>
<comment type="caution">
    <text evidence="6">The sequence shown here is derived from an EMBL/GenBank/DDBJ whole genome shotgun (WGS) entry which is preliminary data.</text>
</comment>
<dbReference type="InterPro" id="IPR004846">
    <property type="entry name" value="T2SS/T3SS_dom"/>
</dbReference>
<dbReference type="PATRIC" id="fig|1073377.4.peg.3943"/>
<dbReference type="Pfam" id="PF07655">
    <property type="entry name" value="Secretin_N_2"/>
    <property type="match status" value="1"/>
</dbReference>
<dbReference type="SMART" id="SM00965">
    <property type="entry name" value="STN"/>
    <property type="match status" value="1"/>
</dbReference>
<protein>
    <submittedName>
        <fullName evidence="6">Pilus (MSHA type) biogenesis protein MshL</fullName>
    </submittedName>
</protein>
<gene>
    <name evidence="6" type="ORF">HMPREF1171_03885</name>
</gene>
<dbReference type="EMBL" id="AGWR01000039">
    <property type="protein sequence ID" value="EKB26026.1"/>
    <property type="molecule type" value="Genomic_DNA"/>
</dbReference>
<evidence type="ECO:0000256" key="1">
    <source>
        <dbReference type="ARBA" id="ARBA00022448"/>
    </source>
</evidence>
<dbReference type="PANTHER" id="PTHR30332">
    <property type="entry name" value="PROBABLE GENERAL SECRETION PATHWAY PROTEIN D"/>
    <property type="match status" value="1"/>
</dbReference>
<evidence type="ECO:0000313" key="6">
    <source>
        <dbReference type="EMBL" id="EKB26026.1"/>
    </source>
</evidence>
<dbReference type="InterPro" id="IPR011514">
    <property type="entry name" value="Secretin_N_2"/>
</dbReference>
<dbReference type="GO" id="GO:0015627">
    <property type="term" value="C:type II protein secretion system complex"/>
    <property type="evidence" value="ECO:0007669"/>
    <property type="project" value="TreeGrafter"/>
</dbReference>
<dbReference type="InterPro" id="IPR013358">
    <property type="entry name" value="Pilus_biogenesis_MshL"/>
</dbReference>
<keyword evidence="2" id="KW-0472">Membrane</keyword>
<organism evidence="6 7">
    <name type="scientific">Aeromonas dhakensis</name>
    <dbReference type="NCBI Taxonomy" id="196024"/>
    <lineage>
        <taxon>Bacteria</taxon>
        <taxon>Pseudomonadati</taxon>
        <taxon>Pseudomonadota</taxon>
        <taxon>Gammaproteobacteria</taxon>
        <taxon>Aeromonadales</taxon>
        <taxon>Aeromonadaceae</taxon>
        <taxon>Aeromonas</taxon>
    </lineage>
</organism>
<reference evidence="6 7" key="1">
    <citation type="submission" date="2012-06" db="EMBL/GenBank/DDBJ databases">
        <title>The Genome Sequence of Aeromonas hydrophila SSU.</title>
        <authorList>
            <consortium name="The Broad Institute Genome Sequencing Platform"/>
            <person name="Earl A."/>
            <person name="Ward D."/>
            <person name="Feldgarden M."/>
            <person name="Gevers D."/>
            <person name="Chopra A."/>
            <person name="Walker B."/>
            <person name="Young S.K."/>
            <person name="Zeng Q."/>
            <person name="Gargeya S."/>
            <person name="Fitzgerald M."/>
            <person name="Haas B."/>
            <person name="Abouelleil A."/>
            <person name="Alvarado L."/>
            <person name="Arachchi H.M."/>
            <person name="Berlin A.M."/>
            <person name="Chapman S.B."/>
            <person name="Goldberg J."/>
            <person name="Griggs A."/>
            <person name="Gujja S."/>
            <person name="Hansen M."/>
            <person name="Howarth C."/>
            <person name="Imamovic A."/>
            <person name="Larimer J."/>
            <person name="McCowan C."/>
            <person name="Montmayeur A."/>
            <person name="Murphy C."/>
            <person name="Neiman D."/>
            <person name="Pearson M."/>
            <person name="Priest M."/>
            <person name="Roberts A."/>
            <person name="Saif S."/>
            <person name="Shea T."/>
            <person name="Sisk P."/>
            <person name="Sykes S."/>
            <person name="Wortman J."/>
            <person name="Nusbaum C."/>
            <person name="Birren B."/>
        </authorList>
    </citation>
    <scope>NUCLEOTIDE SEQUENCE [LARGE SCALE GENOMIC DNA]</scope>
    <source>
        <strain evidence="6 7">SSU</strain>
    </source>
</reference>
<feature type="domain" description="Secretin/TonB short N-terminal" evidence="5">
    <location>
        <begin position="114"/>
        <end position="162"/>
    </location>
</feature>
<dbReference type="InterPro" id="IPR001775">
    <property type="entry name" value="GspD/PilQ"/>
</dbReference>
<dbReference type="GO" id="GO:0009297">
    <property type="term" value="P:pilus assembly"/>
    <property type="evidence" value="ECO:0007669"/>
    <property type="project" value="InterPro"/>
</dbReference>
<dbReference type="Gene3D" id="3.55.50.30">
    <property type="match status" value="1"/>
</dbReference>
<dbReference type="NCBIfam" id="TIGR02519">
    <property type="entry name" value="pilus_MshL"/>
    <property type="match status" value="1"/>
</dbReference>
<dbReference type="GO" id="GO:0009306">
    <property type="term" value="P:protein secretion"/>
    <property type="evidence" value="ECO:0007669"/>
    <property type="project" value="InterPro"/>
</dbReference>
<accession>K1J6I5</accession>
<evidence type="ECO:0000313" key="7">
    <source>
        <dbReference type="Proteomes" id="UP000005149"/>
    </source>
</evidence>
<dbReference type="Pfam" id="PF00263">
    <property type="entry name" value="Secretin"/>
    <property type="match status" value="1"/>
</dbReference>
<evidence type="ECO:0000256" key="2">
    <source>
        <dbReference type="ARBA" id="ARBA00023136"/>
    </source>
</evidence>
<dbReference type="Proteomes" id="UP000005149">
    <property type="component" value="Unassembled WGS sequence"/>
</dbReference>
<evidence type="ECO:0000256" key="3">
    <source>
        <dbReference type="ARBA" id="ARBA00023237"/>
    </source>
</evidence>
<keyword evidence="7" id="KW-1185">Reference proteome</keyword>
<sequence>MGGARFVEFNCKSGRTNYMKKHHLCLISVAVLTAGCTSYRHPEPVQAKDALRHAMTEQSKAGALTSVPKSVQSELLQLNRPPQAISMPEPRLRIAAHDVDAVEFFGSLFKGSRYSVAVHPGVAGQISVELKDVTLTEVLAVVGDMYGFDVQRKGNVFHVYPAGLRTETIPVNYLMMSRRGLSRTSVSTGGVTSNDSNNSNNNNFDNANGNTNSSTSNRSSNGSSGSDSNGTRIETDTNSDYWTDLRDTLQTLIGSGDGRAVITSPQAGLVTVRAYPKELKAVREFLNQSESHLKRQVVLEARILEVALSEGYEQGVDWSGLSASWDGNKGIPTVAQPILTAPGSDPAYKLLNGAGSLGTSLVGATNPIFKAIGGGAGFTITDGNFNVAVNLLKTQGDVNTLSSPRVTATNNQKAVIKVGTDEYYVTNASTTITTTPTGTDKTPNVELTPFFSGIALDVTPQIDEDGKVLLHIHPSVIDTEEQNKVIDMGTTGGKLQLPLAKSSIRESDTVVQANNGDIIVIGGLMKTDKQEIVSKVPLLGDIPWVGEAFTNRRESTKKVELVILLKPTVVEKDTWQNELQRSSELLDKWYPPKG</sequence>
<dbReference type="InterPro" id="IPR011662">
    <property type="entry name" value="Secretin/TonB_short_N"/>
</dbReference>
<proteinExistence type="predicted"/>
<dbReference type="AlphaFoldDB" id="K1J6I5"/>
<name>K1J6I5_9GAMM</name>
<feature type="region of interest" description="Disordered" evidence="4">
    <location>
        <begin position="184"/>
        <end position="239"/>
    </location>
</feature>
<keyword evidence="3" id="KW-0998">Cell outer membrane</keyword>
<evidence type="ECO:0000256" key="4">
    <source>
        <dbReference type="SAM" id="MobiDB-lite"/>
    </source>
</evidence>
<dbReference type="PRINTS" id="PR00811">
    <property type="entry name" value="BCTERIALGSPD"/>
</dbReference>
<dbReference type="InterPro" id="IPR050810">
    <property type="entry name" value="Bact_Secretion_Sys_Channel"/>
</dbReference>
<dbReference type="GO" id="GO:0019867">
    <property type="term" value="C:outer membrane"/>
    <property type="evidence" value="ECO:0007669"/>
    <property type="project" value="InterPro"/>
</dbReference>
<feature type="compositionally biased region" description="Low complexity" evidence="4">
    <location>
        <begin position="184"/>
        <end position="231"/>
    </location>
</feature>
<dbReference type="PANTHER" id="PTHR30332:SF17">
    <property type="entry name" value="TYPE IV PILIATION SYSTEM PROTEIN DR_0774-RELATED"/>
    <property type="match status" value="1"/>
</dbReference>
<dbReference type="HOGENOM" id="CLU_006756_3_1_6"/>